<organism evidence="1 2">
    <name type="scientific">Trapa natans</name>
    <name type="common">Water chestnut</name>
    <dbReference type="NCBI Taxonomy" id="22666"/>
    <lineage>
        <taxon>Eukaryota</taxon>
        <taxon>Viridiplantae</taxon>
        <taxon>Streptophyta</taxon>
        <taxon>Embryophyta</taxon>
        <taxon>Tracheophyta</taxon>
        <taxon>Spermatophyta</taxon>
        <taxon>Magnoliopsida</taxon>
        <taxon>eudicotyledons</taxon>
        <taxon>Gunneridae</taxon>
        <taxon>Pentapetalae</taxon>
        <taxon>rosids</taxon>
        <taxon>malvids</taxon>
        <taxon>Myrtales</taxon>
        <taxon>Lythraceae</taxon>
        <taxon>Trapa</taxon>
    </lineage>
</organism>
<sequence length="101" mass="11451">MEATLGRNQPSDNSLLIVATIVRVRLNLWAKNMSSPSKGRRMDVMKLYSYRIPLCHTSSIYSSYYTTTPLRFSSLAYAETMAANDCFALRCAAHCFIQDDE</sequence>
<dbReference type="Proteomes" id="UP001346149">
    <property type="component" value="Unassembled WGS sequence"/>
</dbReference>
<accession>A0AAN7RA40</accession>
<proteinExistence type="predicted"/>
<name>A0AAN7RA40_TRANT</name>
<dbReference type="AlphaFoldDB" id="A0AAN7RA40"/>
<comment type="caution">
    <text evidence="1">The sequence shown here is derived from an EMBL/GenBank/DDBJ whole genome shotgun (WGS) entry which is preliminary data.</text>
</comment>
<gene>
    <name evidence="1" type="ORF">SAY86_031861</name>
</gene>
<reference evidence="1 2" key="1">
    <citation type="journal article" date="2023" name="Hortic Res">
        <title>Pangenome of water caltrop reveals structural variations and asymmetric subgenome divergence after allopolyploidization.</title>
        <authorList>
            <person name="Zhang X."/>
            <person name="Chen Y."/>
            <person name="Wang L."/>
            <person name="Yuan Y."/>
            <person name="Fang M."/>
            <person name="Shi L."/>
            <person name="Lu R."/>
            <person name="Comes H.P."/>
            <person name="Ma Y."/>
            <person name="Chen Y."/>
            <person name="Huang G."/>
            <person name="Zhou Y."/>
            <person name="Zheng Z."/>
            <person name="Qiu Y."/>
        </authorList>
    </citation>
    <scope>NUCLEOTIDE SEQUENCE [LARGE SCALE GENOMIC DNA]</scope>
    <source>
        <strain evidence="1">F231</strain>
    </source>
</reference>
<keyword evidence="2" id="KW-1185">Reference proteome</keyword>
<evidence type="ECO:0000313" key="1">
    <source>
        <dbReference type="EMBL" id="KAK4791448.1"/>
    </source>
</evidence>
<evidence type="ECO:0000313" key="2">
    <source>
        <dbReference type="Proteomes" id="UP001346149"/>
    </source>
</evidence>
<dbReference type="EMBL" id="JAXQNO010000009">
    <property type="protein sequence ID" value="KAK4791448.1"/>
    <property type="molecule type" value="Genomic_DNA"/>
</dbReference>
<protein>
    <submittedName>
        <fullName evidence="1">Uncharacterized protein</fullName>
    </submittedName>
</protein>